<evidence type="ECO:0000259" key="9">
    <source>
        <dbReference type="Pfam" id="PF00857"/>
    </source>
</evidence>
<protein>
    <recommendedName>
        <fullName evidence="8">Nicotinamidase</fullName>
        <ecNumber evidence="6">3.5.1.19</ecNumber>
    </recommendedName>
    <alternativeName>
        <fullName evidence="7">Nicotinamide deamidase</fullName>
    </alternativeName>
</protein>
<dbReference type="FunFam" id="3.40.50.850:FF:000006">
    <property type="entry name" value="Bifunctional pyrazinamidase/nicotinamidase"/>
    <property type="match status" value="1"/>
</dbReference>
<proteinExistence type="inferred from homology"/>
<sequence length="281" mass="31128">MPLSNKPADPRCALLVIDMQYDFMPGGQLAVADGDTLLPLINRLGARFARVIITQDWHPAGHISFASSHAQRLPFESINLPYGAQTLWPDHCVQGSRGAQLHAELDLPHAQLILRKGCNAHIDSYSAFLEADRTTSTGLAGYLKERGIDTVFVVGLALDFCVAWSAQDARSAGFNTYVIEDGCRAIDMNGSLEHAWKPCWAWASSAYKVPICWARPAYLPTGTNILRCARQLANDGARHLSETSDRHCPCRPIPSLALRMLYGPRSRRQDPRPLRRGRARD</sequence>
<dbReference type="NCBIfam" id="NF008623">
    <property type="entry name" value="PRK11609.1"/>
    <property type="match status" value="1"/>
</dbReference>
<dbReference type="InterPro" id="IPR000868">
    <property type="entry name" value="Isochorismatase-like_dom"/>
</dbReference>
<evidence type="ECO:0000256" key="1">
    <source>
        <dbReference type="ARBA" id="ARBA00006336"/>
    </source>
</evidence>
<keyword evidence="4" id="KW-0378">Hydrolase</keyword>
<dbReference type="GO" id="GO:0019363">
    <property type="term" value="P:pyridine nucleotide biosynthetic process"/>
    <property type="evidence" value="ECO:0007669"/>
    <property type="project" value="UniProtKB-KW"/>
</dbReference>
<reference evidence="10 11" key="1">
    <citation type="submission" date="2018-08" db="EMBL/GenBank/DDBJ databases">
        <title>Recombination of ecologically and evolutionarily significant loci maintains genetic cohesion in the Pseudomonas syringae species complex.</title>
        <authorList>
            <person name="Dillon M."/>
            <person name="Thakur S."/>
            <person name="Almeida R.N.D."/>
            <person name="Weir B.S."/>
            <person name="Guttman D.S."/>
        </authorList>
    </citation>
    <scope>NUCLEOTIDE SEQUENCE [LARGE SCALE GENOMIC DNA]</scope>
    <source>
        <strain evidence="10 11">ICMP 7496</strain>
    </source>
</reference>
<dbReference type="PANTHER" id="PTHR11080:SF2">
    <property type="entry name" value="LD05707P"/>
    <property type="match status" value="1"/>
</dbReference>
<dbReference type="Pfam" id="PF00857">
    <property type="entry name" value="Isochorismatase"/>
    <property type="match status" value="1"/>
</dbReference>
<dbReference type="SUPFAM" id="SSF52499">
    <property type="entry name" value="Isochorismatase-like hydrolases"/>
    <property type="match status" value="1"/>
</dbReference>
<dbReference type="InterPro" id="IPR052347">
    <property type="entry name" value="Isochorismatase_Nicotinamidase"/>
</dbReference>
<organism evidence="10 11">
    <name type="scientific">Pseudomonas caricapapayae</name>
    <dbReference type="NCBI Taxonomy" id="46678"/>
    <lineage>
        <taxon>Bacteria</taxon>
        <taxon>Pseudomonadati</taxon>
        <taxon>Pseudomonadota</taxon>
        <taxon>Gammaproteobacteria</taxon>
        <taxon>Pseudomonadales</taxon>
        <taxon>Pseudomonadaceae</taxon>
        <taxon>Pseudomonas</taxon>
    </lineage>
</organism>
<evidence type="ECO:0000256" key="5">
    <source>
        <dbReference type="ARBA" id="ARBA00037900"/>
    </source>
</evidence>
<dbReference type="Proteomes" id="UP000269872">
    <property type="component" value="Unassembled WGS sequence"/>
</dbReference>
<evidence type="ECO:0000256" key="4">
    <source>
        <dbReference type="ARBA" id="ARBA00022801"/>
    </source>
</evidence>
<dbReference type="InterPro" id="IPR036380">
    <property type="entry name" value="Isochorismatase-like_sf"/>
</dbReference>
<comment type="pathway">
    <text evidence="5">Cofactor biosynthesis; nicotinate biosynthesis; nicotinate from nicotinamide: step 1/1.</text>
</comment>
<dbReference type="EMBL" id="RBUY01000244">
    <property type="protein sequence ID" value="RMV67247.1"/>
    <property type="molecule type" value="Genomic_DNA"/>
</dbReference>
<dbReference type="GO" id="GO:0008936">
    <property type="term" value="F:nicotinamidase activity"/>
    <property type="evidence" value="ECO:0007669"/>
    <property type="project" value="UniProtKB-EC"/>
</dbReference>
<keyword evidence="2" id="KW-0662">Pyridine nucleotide biosynthesis</keyword>
<evidence type="ECO:0000256" key="7">
    <source>
        <dbReference type="ARBA" id="ARBA00043224"/>
    </source>
</evidence>
<dbReference type="EC" id="3.5.1.19" evidence="6"/>
<evidence type="ECO:0000256" key="6">
    <source>
        <dbReference type="ARBA" id="ARBA00039017"/>
    </source>
</evidence>
<gene>
    <name evidence="10" type="ORF">ALP05_02774</name>
</gene>
<name>A0A3M6EGA9_9PSED</name>
<evidence type="ECO:0000313" key="10">
    <source>
        <dbReference type="EMBL" id="RMV67247.1"/>
    </source>
</evidence>
<dbReference type="AlphaFoldDB" id="A0A3M6EGA9"/>
<evidence type="ECO:0000313" key="11">
    <source>
        <dbReference type="Proteomes" id="UP000269872"/>
    </source>
</evidence>
<dbReference type="GO" id="GO:0046872">
    <property type="term" value="F:metal ion binding"/>
    <property type="evidence" value="ECO:0007669"/>
    <property type="project" value="UniProtKB-KW"/>
</dbReference>
<evidence type="ECO:0000256" key="2">
    <source>
        <dbReference type="ARBA" id="ARBA00022642"/>
    </source>
</evidence>
<evidence type="ECO:0000256" key="3">
    <source>
        <dbReference type="ARBA" id="ARBA00022723"/>
    </source>
</evidence>
<accession>A0A3M6EGA9</accession>
<comment type="similarity">
    <text evidence="1">Belongs to the isochorismatase family.</text>
</comment>
<feature type="domain" description="Isochorismatase-like" evidence="9">
    <location>
        <begin position="12"/>
        <end position="190"/>
    </location>
</feature>
<comment type="caution">
    <text evidence="10">The sequence shown here is derived from an EMBL/GenBank/DDBJ whole genome shotgun (WGS) entry which is preliminary data.</text>
</comment>
<evidence type="ECO:0000256" key="8">
    <source>
        <dbReference type="ARBA" id="ARBA00072277"/>
    </source>
</evidence>
<keyword evidence="3" id="KW-0479">Metal-binding</keyword>
<dbReference type="PANTHER" id="PTHR11080">
    <property type="entry name" value="PYRAZINAMIDASE/NICOTINAMIDASE"/>
    <property type="match status" value="1"/>
</dbReference>
<dbReference type="Gene3D" id="3.40.50.850">
    <property type="entry name" value="Isochorismatase-like"/>
    <property type="match status" value="1"/>
</dbReference>
<dbReference type="CDD" id="cd01011">
    <property type="entry name" value="nicotinamidase"/>
    <property type="match status" value="1"/>
</dbReference>